<evidence type="ECO:0000256" key="6">
    <source>
        <dbReference type="ARBA" id="ARBA00023026"/>
    </source>
</evidence>
<keyword evidence="4" id="KW-0964">Secreted</keyword>
<evidence type="ECO:0000256" key="3">
    <source>
        <dbReference type="ARBA" id="ARBA00010400"/>
    </source>
</evidence>
<keyword evidence="5 7" id="KW-0732">Signal</keyword>
<proteinExistence type="inferred from homology"/>
<comment type="similarity">
    <text evidence="3">Belongs to the RxLR effector family.</text>
</comment>
<evidence type="ECO:0000256" key="5">
    <source>
        <dbReference type="ARBA" id="ARBA00022729"/>
    </source>
</evidence>
<feature type="domain" description="RXLR phytopathogen effector protein WY-domain" evidence="8">
    <location>
        <begin position="127"/>
        <end position="180"/>
    </location>
</feature>
<keyword evidence="6" id="KW-0843">Virulence</keyword>
<dbReference type="GO" id="GO:0043657">
    <property type="term" value="C:host cell"/>
    <property type="evidence" value="ECO:0007669"/>
    <property type="project" value="UniProtKB-SubCell"/>
</dbReference>
<evidence type="ECO:0000256" key="1">
    <source>
        <dbReference type="ARBA" id="ARBA00004340"/>
    </source>
</evidence>
<dbReference type="AlphaFoldDB" id="A0A6A3GUE6"/>
<evidence type="ECO:0000313" key="11">
    <source>
        <dbReference type="Proteomes" id="UP000429607"/>
    </source>
</evidence>
<dbReference type="InterPro" id="IPR054463">
    <property type="entry name" value="PexRD54_WY"/>
</dbReference>
<comment type="subcellular location">
    <subcellularLocation>
        <location evidence="1">Host cell</location>
    </subcellularLocation>
    <subcellularLocation>
        <location evidence="2">Secreted</location>
    </subcellularLocation>
</comment>
<evidence type="ECO:0000256" key="4">
    <source>
        <dbReference type="ARBA" id="ARBA00022525"/>
    </source>
</evidence>
<name>A0A6A3GUE6_9STRA</name>
<comment type="caution">
    <text evidence="10">The sequence shown here is derived from an EMBL/GenBank/DDBJ whole genome shotgun (WGS) entry which is preliminary data.</text>
</comment>
<dbReference type="GO" id="GO:0005576">
    <property type="term" value="C:extracellular region"/>
    <property type="evidence" value="ECO:0007669"/>
    <property type="project" value="UniProtKB-SubCell"/>
</dbReference>
<dbReference type="EMBL" id="QXFV01006772">
    <property type="protein sequence ID" value="KAE8960512.1"/>
    <property type="molecule type" value="Genomic_DNA"/>
</dbReference>
<dbReference type="Proteomes" id="UP000429607">
    <property type="component" value="Unassembled WGS sequence"/>
</dbReference>
<protein>
    <submittedName>
        <fullName evidence="10">Uncharacterized protein</fullName>
    </submittedName>
</protein>
<evidence type="ECO:0000259" key="8">
    <source>
        <dbReference type="Pfam" id="PF18634"/>
    </source>
</evidence>
<evidence type="ECO:0000256" key="2">
    <source>
        <dbReference type="ARBA" id="ARBA00004613"/>
    </source>
</evidence>
<dbReference type="InterPro" id="IPR040786">
    <property type="entry name" value="RXLR_WY"/>
</dbReference>
<accession>A0A6A3GUE6</accession>
<gene>
    <name evidence="10" type="ORF">PR001_g30361</name>
</gene>
<feature type="domain" description="RxLR effector PexRD54 WY" evidence="9">
    <location>
        <begin position="85"/>
        <end position="125"/>
    </location>
</feature>
<feature type="signal peptide" evidence="7">
    <location>
        <begin position="1"/>
        <end position="23"/>
    </location>
</feature>
<reference evidence="10 11" key="1">
    <citation type="submission" date="2018-09" db="EMBL/GenBank/DDBJ databases">
        <title>Genomic investigation of the strawberry pathogen Phytophthora fragariae indicates pathogenicity is determined by transcriptional variation in three key races.</title>
        <authorList>
            <person name="Adams T.M."/>
            <person name="Armitage A.D."/>
            <person name="Sobczyk M.K."/>
            <person name="Bates H.J."/>
            <person name="Dunwell J.M."/>
            <person name="Nellist C.F."/>
            <person name="Harrison R.J."/>
        </authorList>
    </citation>
    <scope>NUCLEOTIDE SEQUENCE [LARGE SCALE GENOMIC DNA]</scope>
    <source>
        <strain evidence="10 11">SCRP249</strain>
    </source>
</reference>
<sequence>MVLRFHVVLLWLAVVAFVLHAEASAIIQSAPDAADLMLFDADKDVEFTKRALRTDGSKNEERGGFPGMSKFAGLLSKVGPSKNIANKLWLRSQTNPTKVFNYLRLGEAGVKLDDNPAVLQWLKYVDMYGAKKGNEQLSLVNRDVYVTLLKSSKTEADVAKLFHSLKQYPDLAKLGESLQQTQFKSWLIKEMHPATIPGLLGLRDGIPISGPRTEILKKYALVFAVSRGYKAPAGKSKLSTAELAALLKISV</sequence>
<dbReference type="Pfam" id="PF18634">
    <property type="entry name" value="RXLR_WY"/>
    <property type="match status" value="1"/>
</dbReference>
<organism evidence="10 11">
    <name type="scientific">Phytophthora rubi</name>
    <dbReference type="NCBI Taxonomy" id="129364"/>
    <lineage>
        <taxon>Eukaryota</taxon>
        <taxon>Sar</taxon>
        <taxon>Stramenopiles</taxon>
        <taxon>Oomycota</taxon>
        <taxon>Peronosporomycetes</taxon>
        <taxon>Peronosporales</taxon>
        <taxon>Peronosporaceae</taxon>
        <taxon>Phytophthora</taxon>
    </lineage>
</organism>
<dbReference type="Pfam" id="PF22748">
    <property type="entry name" value="PexRD54_WY"/>
    <property type="match status" value="1"/>
</dbReference>
<evidence type="ECO:0000259" key="9">
    <source>
        <dbReference type="Pfam" id="PF22748"/>
    </source>
</evidence>
<feature type="chain" id="PRO_5025348707" evidence="7">
    <location>
        <begin position="24"/>
        <end position="251"/>
    </location>
</feature>
<evidence type="ECO:0000256" key="7">
    <source>
        <dbReference type="SAM" id="SignalP"/>
    </source>
</evidence>
<evidence type="ECO:0000313" key="10">
    <source>
        <dbReference type="EMBL" id="KAE8960512.1"/>
    </source>
</evidence>